<dbReference type="PANTHER" id="PTHR43179:SF7">
    <property type="entry name" value="RHAMNOSYLTRANSFERASE WBBL"/>
    <property type="match status" value="1"/>
</dbReference>
<feature type="domain" description="Glycosyltransferase 2-like" evidence="3">
    <location>
        <begin position="1169"/>
        <end position="1338"/>
    </location>
</feature>
<dbReference type="RefSeq" id="WP_139031699.1">
    <property type="nucleotide sequence ID" value="NZ_CBTJ020000055.1"/>
</dbReference>
<dbReference type="Pfam" id="PF13712">
    <property type="entry name" value="Glyco_tranf_2_5"/>
    <property type="match status" value="1"/>
</dbReference>
<dbReference type="Pfam" id="PF00534">
    <property type="entry name" value="Glycos_transf_1"/>
    <property type="match status" value="1"/>
</dbReference>
<feature type="domain" description="Streptomycin biosynthesis protein StrF" evidence="4">
    <location>
        <begin position="1839"/>
        <end position="2054"/>
    </location>
</feature>
<dbReference type="Gene3D" id="3.40.50.2000">
    <property type="entry name" value="Glycogen Phosphorylase B"/>
    <property type="match status" value="3"/>
</dbReference>
<accession>W6M9K8</accession>
<dbReference type="Pfam" id="PF00535">
    <property type="entry name" value="Glycos_transf_2"/>
    <property type="match status" value="3"/>
</dbReference>
<dbReference type="Gene3D" id="3.90.550.10">
    <property type="entry name" value="Spore Coat Polysaccharide Biosynthesis Protein SpsA, Chain A"/>
    <property type="match status" value="5"/>
</dbReference>
<feature type="region of interest" description="Disordered" evidence="1">
    <location>
        <begin position="1791"/>
        <end position="1811"/>
    </location>
</feature>
<proteinExistence type="predicted"/>
<evidence type="ECO:0000313" key="5">
    <source>
        <dbReference type="EMBL" id="CDI03304.1"/>
    </source>
</evidence>
<dbReference type="PANTHER" id="PTHR43179">
    <property type="entry name" value="RHAMNOSYLTRANSFERASE WBBL"/>
    <property type="match status" value="1"/>
</dbReference>
<dbReference type="SUPFAM" id="SSF53756">
    <property type="entry name" value="UDP-Glycosyltransferase/glycogen phosphorylase"/>
    <property type="match status" value="2"/>
</dbReference>
<evidence type="ECO:0000259" key="3">
    <source>
        <dbReference type="Pfam" id="PF00535"/>
    </source>
</evidence>
<dbReference type="InterPro" id="IPR001173">
    <property type="entry name" value="Glyco_trans_2-like"/>
</dbReference>
<evidence type="ECO:0000259" key="2">
    <source>
        <dbReference type="Pfam" id="PF00534"/>
    </source>
</evidence>
<dbReference type="SUPFAM" id="SSF53448">
    <property type="entry name" value="Nucleotide-diphospho-sugar transferases"/>
    <property type="match status" value="5"/>
</dbReference>
<evidence type="ECO:0008006" key="7">
    <source>
        <dbReference type="Google" id="ProtNLM"/>
    </source>
</evidence>
<feature type="compositionally biased region" description="Basic and acidic residues" evidence="1">
    <location>
        <begin position="1792"/>
        <end position="1805"/>
    </location>
</feature>
<dbReference type="SUPFAM" id="SSF53335">
    <property type="entry name" value="S-adenosyl-L-methionine-dependent methyltransferases"/>
    <property type="match status" value="1"/>
</dbReference>
<keyword evidence="6" id="KW-1185">Reference proteome</keyword>
<dbReference type="OrthoDB" id="9179784at2"/>
<dbReference type="CDD" id="cd00761">
    <property type="entry name" value="Glyco_tranf_GTA_type"/>
    <property type="match status" value="1"/>
</dbReference>
<dbReference type="Proteomes" id="UP000035760">
    <property type="component" value="Unassembled WGS sequence"/>
</dbReference>
<dbReference type="InterPro" id="IPR001296">
    <property type="entry name" value="Glyco_trans_1"/>
</dbReference>
<protein>
    <recommendedName>
        <fullName evidence="7">Glycosyltransferase</fullName>
    </recommendedName>
</protein>
<dbReference type="EMBL" id="CBTJ020000055">
    <property type="protein sequence ID" value="CDI03304.1"/>
    <property type="molecule type" value="Genomic_DNA"/>
</dbReference>
<dbReference type="InterPro" id="IPR029063">
    <property type="entry name" value="SAM-dependent_MTases_sf"/>
</dbReference>
<dbReference type="CDD" id="cd03801">
    <property type="entry name" value="GT4_PimA-like"/>
    <property type="match status" value="1"/>
</dbReference>
<organism evidence="5 6">
    <name type="scientific">Candidatus Competibacter denitrificans Run_A_D11</name>
    <dbReference type="NCBI Taxonomy" id="1400863"/>
    <lineage>
        <taxon>Bacteria</taxon>
        <taxon>Pseudomonadati</taxon>
        <taxon>Pseudomonadota</taxon>
        <taxon>Gammaproteobacteria</taxon>
        <taxon>Candidatus Competibacteraceae</taxon>
        <taxon>Candidatus Competibacter</taxon>
    </lineage>
</organism>
<feature type="domain" description="Glycosyl transferase family 1" evidence="2">
    <location>
        <begin position="401"/>
        <end position="553"/>
    </location>
</feature>
<dbReference type="Gene3D" id="3.40.50.150">
    <property type="entry name" value="Vaccinia Virus protein VP39"/>
    <property type="match status" value="1"/>
</dbReference>
<gene>
    <name evidence="5" type="ORF">BN873_470046</name>
</gene>
<dbReference type="GO" id="GO:0016757">
    <property type="term" value="F:glycosyltransferase activity"/>
    <property type="evidence" value="ECO:0007669"/>
    <property type="project" value="InterPro"/>
</dbReference>
<evidence type="ECO:0000313" key="6">
    <source>
        <dbReference type="Proteomes" id="UP000035760"/>
    </source>
</evidence>
<feature type="domain" description="Glycosyltransferase 2-like" evidence="3">
    <location>
        <begin position="617"/>
        <end position="762"/>
    </location>
</feature>
<comment type="caution">
    <text evidence="5">The sequence shown here is derived from an EMBL/GenBank/DDBJ whole genome shotgun (WGS) entry which is preliminary data.</text>
</comment>
<sequence>MIENQHASFYLQSVPVSDAYVGKSRLEVLRSYCENKKVLHIGCVDYPVTQLADNLHVQLAPFCAILDGYDIHTEVYPILKPYIQNGRFLYSLEESGDYDVVIIPEVLEHIGDVPKFLDEMAKISTKKFLITVPDLFQCFNRHFEYSGNNQVFLEAIHPDHNCWYSPYTITNTIKKYTPWQIASIHFFNRISLLVVADSATSKQSPANEPTFQIQQLTQPKKILLAVDFFWPSVGGLEKQTQEIATHLSTKGYQVTIATGELPDRKEHKYQNSPIISLSRASVAGQPYPKATDQLRHLIASGDYDACILLADPLNWVIWSLESGTFPPQTRIIVQPIINDQGYALWRNHAAFRQRLSSTLKKADHLIAFNPHGPDAHFLSEEHLPVEYIPNACSPIESTEDFRLEMGIEKERFLLLHIANLFPVKNHLGLIDALAGMPDDWLLVMIGHPADADYSQAVIKRIAGIKNIKLILGLPHAKAQAAIKAADVVLLSSLGEGFPTTILEAMAGTKPWLATPTCGAANQLTGGLIAPMDQFLNRLACLERSPDLRRRLGDIGHAHWRQCFNWETVITRWEEIIQQGRIKKALSPSAETVREQQAILDELQQLLEKAHHENPLVSVIITTFNRPALLLDAIHSVLAQTYRSIEIIVVNDCGQPVESALATLETQVPISSIRHGVNRGLSAARNSGIALARGEIICFLDDDDRFLPHHLQTVVAALQEPGADLVYTDAVYVREQLANGERHELARGEPFKGIPYDRAHLLVENFVPVNTWALRRTLALRAGPFEESYTALEDWEFLLRLTALTEPKPIAQTTVEVRIRTDLSEHMSGRERERFLPLYRQIYQRHPTLSANVQAGREQMLTALAGEQANANRPAPAAPALSYPAWRERQRWPATATARLAEQVAPLVEAGAGVHIVLVATTNDNAAVADTLDTLATQATPGWRLTVISPYPCPDPLFTTLPALAWLQLTTAEALPALLNQAVAAASLDWLMVCVPGIRFEPTFAALTLAAAAKHPAWRCLYFDEDRLDGTGQPSDPHLKPDINPELLYGSAYVGHAVLVHRALWPTLDHRLAAWPRAFAFDAALRALEMAGEAAIGHIDELAVSLPVQTDGETADWLPMAQELLSAHLARRQEPAALYPGLLPDTLFVDYPLARHPLVSIILLATVPLEQLRLCLDHLLTKTEYRNFEVWVAGNAADEAATAAYLDDLSSQDARIKHLSGVVADNPSTIRNQVAALATGEFLLMLDSNTVAVQPNWLDRLLAHGLRAGIGVVGGRLLSPQGRVRQAGLILGLSGGAEPIGCDTPIATLGHQGRAQQTQNFSVVSAACLLIRRDLYREIGGLDEHHFPDQYAEVDLCLQVRGRGLQVVWTPFATLLQQTGNTPSAHQDATERAALALTRRWLAWQVADPAYNRRLSLAQPDWSLDNTLMVPWNPQFETLPCVLAAPYDGESTSHHRLRDPLAALEASGQTRHALLPDYDRLKPEFLDPVALERTGMAVFLFQDAFGFDRIAKLRAALPHRRIVLTQNDAMARIAARTHIPCTPEDADTLQQAEQYLRQTLAFCDRLIVADADLAEAFRDMIGDIRIVPNYLPRQRWENLSSRRGRGSKPRIGWVNGVGQSTAFTLLRTVIEATRDAVDWILLGSCPENIRSLLSEHHPVVPFQDYPARLASLDLDLAVIPPASDPFTATDNRLRLLEYGVLGWPTLCCADDGYDSDAPISRLPNPIPAWVDAIRERAHDLAAIWREGDLLQTWVRTHRMLEDHLGEWHDALFAGFNAPPPSLSLIPHPAELGQIKDRNQPPQEKQESSVVSSAHLPVSTVASARLEEAVPASPVTVTISVVICSVDNARFSRIARQYHELLTDIPHEIIRIDDASSLCEGYNRGIARSRGDYLIFSHDDLEIWTPDFGQRLLKHLERCDVVGVAGTNRLTDTGGQTALWKYTSWGAAGLGHVFGRIVQRQDDAYAVVVYGTPTTLVEGIQALDGAFIAARRPVAETLGFDAETFDGFHLYDLDFSYRAFRHGFRLGVFTDIAILHESAGDYDAIYFNYHRRFLQKFAGELPKFRPRPWQHAFMVFECPEEVLAFYQGAGEAPPLMATTTTKTGEPSGETGPLSDNALYRRWCERQQVGEGWAEIVGERMVKHWQTQPIFHLVIWCEPSQTTALADTLESLGQQLYGHWGASVLAPFDCPEGAFTELAHVEWVKVAADADAALRRVLDASALDWFALLEAGDRLAPHALLKIADYSNRYPDWRFIYLDEDQLDLRGECRDPLFRPEFDPDLLLGTHYLGDCCLMRRDSVLVDGDLSYLPGVTTFQAALTVWQRHGAGAIGHLADVLYHRAATRLPAADPDAIASVRRRLVMDYLTRHHIAATVEATLLPGAWRVVYQHAHRPKVSIIILAKDALDRLDRCLRKLLAKTAYPDYEVVVVDCGSEAEDTFDLYAELAECYPDRFRYTVASGPLSVAAYRNQGAREAHGDVLVFLTGSALVVQADWIERLLNHALRATVGIVGARLTTPDATRPFVYGTAQLLGLHGLTGPLFAGLGLKAPGPLGRAQVDQTVSAVSANCLMIRREVFDTLGGFDPAFTLAHADTDLCLRAAAQGYRTLWTPFANLAWLGEYPLATGGGDHHSAVVVQARSDAERLFEHWLPQLATDPAYNRNLSLVEPHRVEVDLAPGWDTVFHDRPRVLGFPADETGCALYRIYAPLWLLEHQAQAECTLIRSGARPPELTELERLAPDTVFYQGMIADLGIAAMRQYRRFHRSFKVFDLDDLKHNVPDANSLKERLVRDVKHRHRQALAQCDRLIVSTEPLAEACRPWIADIRVVPNRLERARWGHLQNRRRVGPKLRVGWAGAQQHHGDLAFISEVVKQTATEVDWIFFGMCLDDVRPYVKEVHGWVHLNDYPAKLASLDLDLAVAPLELHPFNEAKSNLRILEHGILGRPMVCTDIYPYQNAPVQRVANDTAAWVAAIRERVHDLDAAEHEGDALRAWVLAHYILDDHTHDWLSALQP</sequence>
<name>W6M9K8_9GAMM</name>
<reference evidence="5" key="1">
    <citation type="submission" date="2013-07" db="EMBL/GenBank/DDBJ databases">
        <authorList>
            <person name="McIlroy S."/>
        </authorList>
    </citation>
    <scope>NUCLEOTIDE SEQUENCE [LARGE SCALE GENOMIC DNA]</scope>
    <source>
        <strain evidence="5">Run_A_D11</strain>
    </source>
</reference>
<dbReference type="InterPro" id="IPR029044">
    <property type="entry name" value="Nucleotide-diphossugar_trans"/>
</dbReference>
<evidence type="ECO:0000256" key="1">
    <source>
        <dbReference type="SAM" id="MobiDB-lite"/>
    </source>
</evidence>
<dbReference type="InterPro" id="IPR059123">
    <property type="entry name" value="StrF_dom"/>
</dbReference>
<dbReference type="STRING" id="1400863.BN873_470046"/>
<feature type="domain" description="Glycosyltransferase 2-like" evidence="3">
    <location>
        <begin position="2393"/>
        <end position="2576"/>
    </location>
</feature>
<evidence type="ECO:0000259" key="4">
    <source>
        <dbReference type="Pfam" id="PF13712"/>
    </source>
</evidence>
<reference evidence="5" key="2">
    <citation type="submission" date="2014-03" db="EMBL/GenBank/DDBJ databases">
        <title>Candidatus Competibacter-lineage genomes retrieved from metagenomes reveal functional metabolic diversity.</title>
        <authorList>
            <person name="McIlroy S.J."/>
            <person name="Albertsen M."/>
            <person name="Andresen E.K."/>
            <person name="Saunders A.M."/>
            <person name="Kristiansen R."/>
            <person name="Stokholm-Bjerregaard M."/>
            <person name="Nielsen K.L."/>
            <person name="Nielsen P.H."/>
        </authorList>
    </citation>
    <scope>NUCLEOTIDE SEQUENCE</scope>
    <source>
        <strain evidence="5">Run_A_D11</strain>
    </source>
</reference>